<organism evidence="2 3">
    <name type="scientific">Meloidogyne incognita</name>
    <name type="common">Southern root-knot nematode worm</name>
    <name type="synonym">Oxyuris incognita</name>
    <dbReference type="NCBI Taxonomy" id="6306"/>
    <lineage>
        <taxon>Eukaryota</taxon>
        <taxon>Metazoa</taxon>
        <taxon>Ecdysozoa</taxon>
        <taxon>Nematoda</taxon>
        <taxon>Chromadorea</taxon>
        <taxon>Rhabditida</taxon>
        <taxon>Tylenchina</taxon>
        <taxon>Tylenchomorpha</taxon>
        <taxon>Tylenchoidea</taxon>
        <taxon>Meloidogynidae</taxon>
        <taxon>Meloidogyninae</taxon>
        <taxon>Meloidogyne</taxon>
        <taxon>Meloidogyne incognita group</taxon>
    </lineage>
</organism>
<feature type="compositionally biased region" description="Low complexity" evidence="1">
    <location>
        <begin position="218"/>
        <end position="234"/>
    </location>
</feature>
<evidence type="ECO:0000313" key="3">
    <source>
        <dbReference type="WBParaSite" id="Minc3s00744g16781"/>
    </source>
</evidence>
<feature type="compositionally biased region" description="Basic residues" evidence="1">
    <location>
        <begin position="173"/>
        <end position="189"/>
    </location>
</feature>
<feature type="region of interest" description="Disordered" evidence="1">
    <location>
        <begin position="162"/>
        <end position="244"/>
    </location>
</feature>
<proteinExistence type="predicted"/>
<accession>A0A914LW71</accession>
<name>A0A914LW71_MELIC</name>
<keyword evidence="2" id="KW-1185">Reference proteome</keyword>
<dbReference type="WBParaSite" id="Minc3s00744g16781">
    <property type="protein sequence ID" value="Minc3s00744g16781"/>
    <property type="gene ID" value="Minc3s00744g16781"/>
</dbReference>
<protein>
    <submittedName>
        <fullName evidence="3">Uncharacterized protein</fullName>
    </submittedName>
</protein>
<dbReference type="AlphaFoldDB" id="A0A914LW71"/>
<evidence type="ECO:0000256" key="1">
    <source>
        <dbReference type="SAM" id="MobiDB-lite"/>
    </source>
</evidence>
<sequence length="293" mass="33659">MERFMKDNEQTMIDLTCTTAIYEKEDNFYELDFANKSNKPSCILLNNSGLAIETSKVSHAKQIVDSRNNIENKIDQIFDQNKGDWNNANIIHHPQQDPNVDFKSNKIIKLLRAKYDEARRKEQKPMASAAADEVNYEFDMNVISERHAERYFEMFSKVNKNRNFSPTLGTKVGKSRKASTKSHPHKKTRLISNIIRDSNQTNNPHKSVPNYSIHESRGNNAGSSSSFLGSDESNPTNKPETNLLNSTVHTNTNAESNQPMNIDDVNETFEQMADYSKYFWNNDEFQNLGKHKI</sequence>
<dbReference type="Proteomes" id="UP000887563">
    <property type="component" value="Unplaced"/>
</dbReference>
<evidence type="ECO:0000313" key="2">
    <source>
        <dbReference type="Proteomes" id="UP000887563"/>
    </source>
</evidence>
<feature type="compositionally biased region" description="Polar residues" evidence="1">
    <location>
        <begin position="195"/>
        <end position="205"/>
    </location>
</feature>
<reference evidence="3" key="1">
    <citation type="submission" date="2022-11" db="UniProtKB">
        <authorList>
            <consortium name="WormBaseParasite"/>
        </authorList>
    </citation>
    <scope>IDENTIFICATION</scope>
</reference>
<feature type="compositionally biased region" description="Polar residues" evidence="1">
    <location>
        <begin position="235"/>
        <end position="244"/>
    </location>
</feature>